<evidence type="ECO:0000256" key="3">
    <source>
        <dbReference type="ARBA" id="ARBA00022537"/>
    </source>
</evidence>
<keyword evidence="18" id="KW-1185">Reference proteome</keyword>
<keyword evidence="5 15" id="KW-0863">Zinc-finger</keyword>
<dbReference type="AlphaFoldDB" id="A0A443S3A0"/>
<feature type="repeat" description="ANK" evidence="14">
    <location>
        <begin position="400"/>
        <end position="432"/>
    </location>
</feature>
<dbReference type="Pfam" id="PF12796">
    <property type="entry name" value="Ank_2"/>
    <property type="match status" value="3"/>
</dbReference>
<evidence type="ECO:0000256" key="4">
    <source>
        <dbReference type="ARBA" id="ARBA00022737"/>
    </source>
</evidence>
<evidence type="ECO:0000256" key="6">
    <source>
        <dbReference type="ARBA" id="ARBA00022833"/>
    </source>
</evidence>
<dbReference type="STRING" id="299467.A0A443S3A0"/>
<keyword evidence="3" id="KW-1052">Target cell membrane</keyword>
<keyword evidence="2" id="KW-0268">Exocytosis</keyword>
<dbReference type="Proteomes" id="UP000288716">
    <property type="component" value="Unassembled WGS sequence"/>
</dbReference>
<evidence type="ECO:0000256" key="14">
    <source>
        <dbReference type="PROSITE-ProRule" id="PRU00023"/>
    </source>
</evidence>
<keyword evidence="10" id="KW-1053">Target membrane</keyword>
<evidence type="ECO:0000256" key="8">
    <source>
        <dbReference type="ARBA" id="ARBA00023043"/>
    </source>
</evidence>
<evidence type="ECO:0000256" key="9">
    <source>
        <dbReference type="ARBA" id="ARBA00023136"/>
    </source>
</evidence>
<comment type="subcellular location">
    <subcellularLocation>
        <location evidence="1">Target cell membrane</location>
    </subcellularLocation>
</comment>
<name>A0A443S3A0_9ACAR</name>
<evidence type="ECO:0000256" key="12">
    <source>
        <dbReference type="ARBA" id="ARBA00049715"/>
    </source>
</evidence>
<evidence type="ECO:0000256" key="10">
    <source>
        <dbReference type="ARBA" id="ARBA00023298"/>
    </source>
</evidence>
<feature type="repeat" description="ANK" evidence="14">
    <location>
        <begin position="36"/>
        <end position="68"/>
    </location>
</feature>
<dbReference type="PROSITE" id="PS50089">
    <property type="entry name" value="ZF_RING_2"/>
    <property type="match status" value="1"/>
</dbReference>
<keyword evidence="9" id="KW-0472">Membrane</keyword>
<comment type="similarity">
    <text evidence="11">Belongs to the cationic peptide 01 (latrotoxin) family. 03 (alpha-latrotoxin) subfamily.</text>
</comment>
<dbReference type="InterPro" id="IPR001841">
    <property type="entry name" value="Znf_RING"/>
</dbReference>
<dbReference type="PANTHER" id="PTHR24198:SF165">
    <property type="entry name" value="ANKYRIN REPEAT-CONTAINING PROTEIN-RELATED"/>
    <property type="match status" value="1"/>
</dbReference>
<evidence type="ECO:0000256" key="13">
    <source>
        <dbReference type="ARBA" id="ARBA00049811"/>
    </source>
</evidence>
<keyword evidence="5 15" id="KW-0479">Metal-binding</keyword>
<keyword evidence="7" id="KW-0800">Toxin</keyword>
<dbReference type="InterPro" id="IPR002110">
    <property type="entry name" value="Ankyrin_rpt"/>
</dbReference>
<reference evidence="17 18" key="1">
    <citation type="journal article" date="2018" name="Gigascience">
        <title>Genomes of trombidid mites reveal novel predicted allergens and laterally-transferred genes associated with secondary metabolism.</title>
        <authorList>
            <person name="Dong X."/>
            <person name="Chaisiri K."/>
            <person name="Xia D."/>
            <person name="Armstrong S.D."/>
            <person name="Fang Y."/>
            <person name="Donnelly M.J."/>
            <person name="Kadowaki T."/>
            <person name="McGarry J.W."/>
            <person name="Darby A.C."/>
            <person name="Makepeace B.L."/>
        </authorList>
    </citation>
    <scope>NUCLEOTIDE SEQUENCE [LARGE SCALE GENOMIC DNA]</scope>
    <source>
        <strain evidence="17">UoL-UT</strain>
    </source>
</reference>
<accession>A0A443S3A0</accession>
<organism evidence="17 18">
    <name type="scientific">Leptotrombidium deliense</name>
    <dbReference type="NCBI Taxonomy" id="299467"/>
    <lineage>
        <taxon>Eukaryota</taxon>
        <taxon>Metazoa</taxon>
        <taxon>Ecdysozoa</taxon>
        <taxon>Arthropoda</taxon>
        <taxon>Chelicerata</taxon>
        <taxon>Arachnida</taxon>
        <taxon>Acari</taxon>
        <taxon>Acariformes</taxon>
        <taxon>Trombidiformes</taxon>
        <taxon>Prostigmata</taxon>
        <taxon>Anystina</taxon>
        <taxon>Parasitengona</taxon>
        <taxon>Trombiculoidea</taxon>
        <taxon>Trombiculidae</taxon>
        <taxon>Leptotrombidium</taxon>
    </lineage>
</organism>
<feature type="repeat" description="ANK" evidence="14">
    <location>
        <begin position="433"/>
        <end position="465"/>
    </location>
</feature>
<comment type="subunit">
    <text evidence="12">Homotetramer in membranes.</text>
</comment>
<dbReference type="OrthoDB" id="6417106at2759"/>
<dbReference type="Gene3D" id="3.30.40.10">
    <property type="entry name" value="Zinc/RING finger domain, C3HC4 (zinc finger)"/>
    <property type="match status" value="1"/>
</dbReference>
<evidence type="ECO:0000256" key="2">
    <source>
        <dbReference type="ARBA" id="ARBA00022483"/>
    </source>
</evidence>
<dbReference type="GO" id="GO:0006887">
    <property type="term" value="P:exocytosis"/>
    <property type="evidence" value="ECO:0007669"/>
    <property type="project" value="UniProtKB-KW"/>
</dbReference>
<evidence type="ECO:0000313" key="17">
    <source>
        <dbReference type="EMBL" id="RWS21963.1"/>
    </source>
</evidence>
<evidence type="ECO:0000256" key="11">
    <source>
        <dbReference type="ARBA" id="ARBA00049657"/>
    </source>
</evidence>
<feature type="non-terminal residue" evidence="17">
    <location>
        <position position="482"/>
    </location>
</feature>
<sequence>MDFHGRCLLESSFYGECNVVTRLLRSGVDVNVSDENGNCAIHKATQGDKMEILRLLVDRGANVNAKNKDQKTALHIAVSKANTVCVEYLLESGANLQDKLKEIIELLINSEGSDLSLFNRNGLNCLHYAVKLGNKFAFDKIVANAPSLASILDKCGYSNLHYAVQHERIDIVKDLLQCKRTNCNNLYVQSMSPLHCAIYCGNLSAAELLISNGADCNECDSILNTPLHLVLKAFDLRYDCEKLFIEKIRKKKIAELLQIFQENLITQSGHLVLAAHMIKHGNANLFAENEAGETPLDFIAESAEENVRIVKLFTKMYNDQLKAKEAKRETEVAKLKRKLEDTTCPVCLDKQKKFVFLCGHGACSRCTPRIQHCHTCRAQIHSVVQRMIARNVNVNATDKMGNSALHKAAECNNATTLNLLLQNGANPKSLNVFNKTALHAAVENCNLAAVETLVENGADCNASEYRFGSPLHVAFQWAHFSN</sequence>
<evidence type="ECO:0000259" key="16">
    <source>
        <dbReference type="PROSITE" id="PS50089"/>
    </source>
</evidence>
<keyword evidence="7" id="KW-0638">Presynaptic neurotoxin</keyword>
<proteinExistence type="inferred from homology"/>
<dbReference type="PROSITE" id="PS50088">
    <property type="entry name" value="ANK_REPEAT"/>
    <property type="match status" value="5"/>
</dbReference>
<dbReference type="GO" id="GO:0008270">
    <property type="term" value="F:zinc ion binding"/>
    <property type="evidence" value="ECO:0007669"/>
    <property type="project" value="UniProtKB-KW"/>
</dbReference>
<dbReference type="InterPro" id="IPR036770">
    <property type="entry name" value="Ankyrin_rpt-contain_sf"/>
</dbReference>
<keyword evidence="8 14" id="KW-0040">ANK repeat</keyword>
<dbReference type="Gene3D" id="1.25.40.20">
    <property type="entry name" value="Ankyrin repeat-containing domain"/>
    <property type="match status" value="3"/>
</dbReference>
<evidence type="ECO:0000256" key="15">
    <source>
        <dbReference type="PROSITE-ProRule" id="PRU00175"/>
    </source>
</evidence>
<comment type="caution">
    <text evidence="17">The sequence shown here is derived from an EMBL/GenBank/DDBJ whole genome shotgun (WGS) entry which is preliminary data.</text>
</comment>
<feature type="repeat" description="ANK" evidence="14">
    <location>
        <begin position="189"/>
        <end position="221"/>
    </location>
</feature>
<dbReference type="EMBL" id="NCKV01010208">
    <property type="protein sequence ID" value="RWS21963.1"/>
    <property type="molecule type" value="Genomic_DNA"/>
</dbReference>
<dbReference type="PROSITE" id="PS50297">
    <property type="entry name" value="ANK_REP_REGION"/>
    <property type="match status" value="5"/>
</dbReference>
<evidence type="ECO:0000256" key="1">
    <source>
        <dbReference type="ARBA" id="ARBA00004175"/>
    </source>
</evidence>
<keyword evidence="7" id="KW-0528">Neurotoxin</keyword>
<evidence type="ECO:0000256" key="7">
    <source>
        <dbReference type="ARBA" id="ARBA00023028"/>
    </source>
</evidence>
<protein>
    <recommendedName>
        <fullName evidence="13">Alpha-latrotoxin</fullName>
    </recommendedName>
</protein>
<dbReference type="InterPro" id="IPR013083">
    <property type="entry name" value="Znf_RING/FYVE/PHD"/>
</dbReference>
<dbReference type="SUPFAM" id="SSF48403">
    <property type="entry name" value="Ankyrin repeat"/>
    <property type="match status" value="2"/>
</dbReference>
<gene>
    <name evidence="17" type="ORF">B4U80_10015</name>
</gene>
<dbReference type="GO" id="GO:0044231">
    <property type="term" value="C:host cell presynaptic membrane"/>
    <property type="evidence" value="ECO:0007669"/>
    <property type="project" value="UniProtKB-KW"/>
</dbReference>
<dbReference type="SUPFAM" id="SSF57850">
    <property type="entry name" value="RING/U-box"/>
    <property type="match status" value="1"/>
</dbReference>
<feature type="repeat" description="ANK" evidence="14">
    <location>
        <begin position="69"/>
        <end position="101"/>
    </location>
</feature>
<dbReference type="VEuPathDB" id="VectorBase:LDEU010077"/>
<dbReference type="PANTHER" id="PTHR24198">
    <property type="entry name" value="ANKYRIN REPEAT AND PROTEIN KINASE DOMAIN-CONTAINING PROTEIN"/>
    <property type="match status" value="1"/>
</dbReference>
<keyword evidence="4" id="KW-0677">Repeat</keyword>
<evidence type="ECO:0000313" key="18">
    <source>
        <dbReference type="Proteomes" id="UP000288716"/>
    </source>
</evidence>
<feature type="domain" description="RING-type" evidence="16">
    <location>
        <begin position="344"/>
        <end position="377"/>
    </location>
</feature>
<dbReference type="SMART" id="SM00248">
    <property type="entry name" value="ANK"/>
    <property type="match status" value="9"/>
</dbReference>
<dbReference type="GO" id="GO:0044218">
    <property type="term" value="C:other organism cell membrane"/>
    <property type="evidence" value="ECO:0007669"/>
    <property type="project" value="UniProtKB-KW"/>
</dbReference>
<keyword evidence="6" id="KW-0862">Zinc</keyword>
<evidence type="ECO:0000256" key="5">
    <source>
        <dbReference type="ARBA" id="ARBA00022771"/>
    </source>
</evidence>